<dbReference type="EMBL" id="JEMY01000053">
    <property type="protein sequence ID" value="EXI85586.1"/>
    <property type="molecule type" value="Genomic_DNA"/>
</dbReference>
<name>A0A011PDB9_ACCRE</name>
<gene>
    <name evidence="1" type="ORF">AW11_03414</name>
</gene>
<comment type="caution">
    <text evidence="1">The sequence shown here is derived from an EMBL/GenBank/DDBJ whole genome shotgun (WGS) entry which is preliminary data.</text>
</comment>
<keyword evidence="2" id="KW-1185">Reference proteome</keyword>
<evidence type="ECO:0000313" key="2">
    <source>
        <dbReference type="Proteomes" id="UP000022141"/>
    </source>
</evidence>
<reference evidence="1" key="1">
    <citation type="submission" date="2014-02" db="EMBL/GenBank/DDBJ databases">
        <title>Expanding our view of genomic diversity in Candidatus Accumulibacter clades.</title>
        <authorList>
            <person name="Skennerton C.T."/>
            <person name="Barr J.J."/>
            <person name="Slater F.R."/>
            <person name="Bond P.L."/>
            <person name="Tyson G.W."/>
        </authorList>
    </citation>
    <scope>NUCLEOTIDE SEQUENCE [LARGE SCALE GENOMIC DNA]</scope>
</reference>
<evidence type="ECO:0000313" key="1">
    <source>
        <dbReference type="EMBL" id="EXI85586.1"/>
    </source>
</evidence>
<dbReference type="Proteomes" id="UP000022141">
    <property type="component" value="Unassembled WGS sequence"/>
</dbReference>
<dbReference type="STRING" id="1454004.AW11_03414"/>
<dbReference type="Pfam" id="PF07799">
    <property type="entry name" value="DUF1643"/>
    <property type="match status" value="1"/>
</dbReference>
<dbReference type="eggNOG" id="COG4333">
    <property type="taxonomic scope" value="Bacteria"/>
</dbReference>
<dbReference type="InterPro" id="IPR012441">
    <property type="entry name" value="DUF1643"/>
</dbReference>
<evidence type="ECO:0008006" key="3">
    <source>
        <dbReference type="Google" id="ProtNLM"/>
    </source>
</evidence>
<accession>A0A011PDB9</accession>
<dbReference type="AlphaFoldDB" id="A0A011PDB9"/>
<organism evidence="1 2">
    <name type="scientific">Accumulibacter regalis</name>
    <dbReference type="NCBI Taxonomy" id="522306"/>
    <lineage>
        <taxon>Bacteria</taxon>
        <taxon>Pseudomonadati</taxon>
        <taxon>Pseudomonadota</taxon>
        <taxon>Betaproteobacteria</taxon>
        <taxon>Candidatus Accumulibacter</taxon>
    </lineage>
</organism>
<dbReference type="PATRIC" id="fig|1454004.3.peg.3515"/>
<sequence length="162" mass="18114">MRTLAGAEFSPCRKYRYRLWRQWDRSSPSAVFVMLNPSTADETENDQTVERCERRARAMGFGGVRVANIFALRSTDPAALPRHRDPVGPGNDVAILKSVTGAGIVVCAWGGHGRVHQRGEIVVRLLREHGVALHYLKLNKDGTPKHPLYVAYSVQPQLWEAP</sequence>
<protein>
    <recommendedName>
        <fullName evidence="3">DUF1643 domain-containing protein</fullName>
    </recommendedName>
</protein>
<proteinExistence type="predicted"/>